<dbReference type="PROSITE" id="PS50943">
    <property type="entry name" value="HTH_CROC1"/>
    <property type="match status" value="1"/>
</dbReference>
<dbReference type="OrthoDB" id="1859224at2"/>
<sequence length="77" mass="9095">MKRKKLTELRQDRNWKQEDVVYRLKEFYEISISASYYGMIEQGVRTPNLQLGIAIAELFETEIKDLFFCSSTQQIVG</sequence>
<protein>
    <recommendedName>
        <fullName evidence="1">HTH cro/C1-type domain-containing protein</fullName>
    </recommendedName>
</protein>
<dbReference type="Gene3D" id="1.10.260.40">
    <property type="entry name" value="lambda repressor-like DNA-binding domains"/>
    <property type="match status" value="1"/>
</dbReference>
<dbReference type="KEGG" id="tab:CIG75_12965"/>
<name>A0A223D2J8_9BACL</name>
<dbReference type="EMBL" id="CP022657">
    <property type="protein sequence ID" value="ASS75810.1"/>
    <property type="molecule type" value="Genomic_DNA"/>
</dbReference>
<dbReference type="InterPro" id="IPR001387">
    <property type="entry name" value="Cro/C1-type_HTH"/>
</dbReference>
<evidence type="ECO:0000313" key="2">
    <source>
        <dbReference type="EMBL" id="ASS75810.1"/>
    </source>
</evidence>
<gene>
    <name evidence="2" type="ORF">CIG75_12965</name>
</gene>
<proteinExistence type="predicted"/>
<dbReference type="GO" id="GO:0003677">
    <property type="term" value="F:DNA binding"/>
    <property type="evidence" value="ECO:0007669"/>
    <property type="project" value="InterPro"/>
</dbReference>
<evidence type="ECO:0000313" key="3">
    <source>
        <dbReference type="Proteomes" id="UP000214688"/>
    </source>
</evidence>
<dbReference type="InterPro" id="IPR010982">
    <property type="entry name" value="Lambda_DNA-bd_dom_sf"/>
</dbReference>
<reference evidence="2 3" key="1">
    <citation type="journal article" date="2015" name="Int. J. Syst. Evol. Microbiol.">
        <title>Tumebacillus algifaecis sp. nov., isolated from decomposing algal scum.</title>
        <authorList>
            <person name="Wu Y.F."/>
            <person name="Zhang B."/>
            <person name="Xing P."/>
            <person name="Wu Q.L."/>
            <person name="Liu S.J."/>
        </authorList>
    </citation>
    <scope>NUCLEOTIDE SEQUENCE [LARGE SCALE GENOMIC DNA]</scope>
    <source>
        <strain evidence="2 3">THMBR28</strain>
    </source>
</reference>
<organism evidence="2 3">
    <name type="scientific">Tumebacillus algifaecis</name>
    <dbReference type="NCBI Taxonomy" id="1214604"/>
    <lineage>
        <taxon>Bacteria</taxon>
        <taxon>Bacillati</taxon>
        <taxon>Bacillota</taxon>
        <taxon>Bacilli</taxon>
        <taxon>Bacillales</taxon>
        <taxon>Alicyclobacillaceae</taxon>
        <taxon>Tumebacillus</taxon>
    </lineage>
</organism>
<dbReference type="SUPFAM" id="SSF47413">
    <property type="entry name" value="lambda repressor-like DNA-binding domains"/>
    <property type="match status" value="1"/>
</dbReference>
<accession>A0A223D2J8</accession>
<dbReference type="CDD" id="cd00093">
    <property type="entry name" value="HTH_XRE"/>
    <property type="match status" value="1"/>
</dbReference>
<dbReference type="RefSeq" id="WP_094237051.1">
    <property type="nucleotide sequence ID" value="NZ_CP022657.1"/>
</dbReference>
<feature type="domain" description="HTH cro/C1-type" evidence="1">
    <location>
        <begin position="6"/>
        <end position="66"/>
    </location>
</feature>
<dbReference type="Proteomes" id="UP000214688">
    <property type="component" value="Chromosome"/>
</dbReference>
<evidence type="ECO:0000259" key="1">
    <source>
        <dbReference type="PROSITE" id="PS50943"/>
    </source>
</evidence>
<keyword evidence="3" id="KW-1185">Reference proteome</keyword>
<dbReference type="SMART" id="SM00530">
    <property type="entry name" value="HTH_XRE"/>
    <property type="match status" value="1"/>
</dbReference>
<dbReference type="AlphaFoldDB" id="A0A223D2J8"/>